<dbReference type="EMBL" id="FMWP01000092">
    <property type="protein sequence ID" value="SCZ97016.1"/>
    <property type="molecule type" value="Genomic_DNA"/>
</dbReference>
<evidence type="ECO:0000256" key="7">
    <source>
        <dbReference type="ARBA" id="ARBA00023098"/>
    </source>
</evidence>
<dbReference type="InterPro" id="IPR023352">
    <property type="entry name" value="MAPEG-like_dom_sf"/>
</dbReference>
<keyword evidence="3 21" id="KW-0812">Transmembrane</keyword>
<keyword evidence="23" id="KW-1185">Reference proteome</keyword>
<comment type="pathway">
    <text evidence="14">Lipid metabolism; arachidonate metabolism.</text>
</comment>
<keyword evidence="7" id="KW-0443">Lipid metabolism</keyword>
<keyword evidence="8" id="KW-0496">Mitochondrion</keyword>
<evidence type="ECO:0000313" key="23">
    <source>
        <dbReference type="Proteomes" id="UP000249723"/>
    </source>
</evidence>
<dbReference type="OrthoDB" id="410651at2759"/>
<keyword evidence="5 21" id="KW-1133">Transmembrane helix</keyword>
<accession>A0A2X0NLQ9</accession>
<evidence type="ECO:0000256" key="1">
    <source>
        <dbReference type="ARBA" id="ARBA00004374"/>
    </source>
</evidence>
<proteinExistence type="predicted"/>
<keyword evidence="9 21" id="KW-0472">Membrane</keyword>
<dbReference type="GO" id="GO:0005741">
    <property type="term" value="C:mitochondrial outer membrane"/>
    <property type="evidence" value="ECO:0007669"/>
    <property type="project" value="UniProtKB-SubCell"/>
</dbReference>
<reference evidence="23" key="1">
    <citation type="submission" date="2016-10" db="EMBL/GenBank/DDBJ databases">
        <authorList>
            <person name="Jeantristanb JTB J.-T."/>
            <person name="Ricardo R."/>
        </authorList>
    </citation>
    <scope>NUCLEOTIDE SEQUENCE [LARGE SCALE GENOMIC DNA]</scope>
</reference>
<dbReference type="STRING" id="289078.A0A2X0NLQ9"/>
<evidence type="ECO:0000256" key="4">
    <source>
        <dbReference type="ARBA" id="ARBA00022787"/>
    </source>
</evidence>
<comment type="subcellular location">
    <subcellularLocation>
        <location evidence="1">Mitochondrion outer membrane</location>
        <topology evidence="1">Multi-pass membrane protein</topology>
    </subcellularLocation>
</comment>
<keyword evidence="4" id="KW-1000">Mitochondrion outer membrane</keyword>
<dbReference type="GO" id="GO:0004464">
    <property type="term" value="F:leukotriene-C4 synthase activity"/>
    <property type="evidence" value="ECO:0007669"/>
    <property type="project" value="UniProtKB-EC"/>
</dbReference>
<evidence type="ECO:0000256" key="13">
    <source>
        <dbReference type="ARBA" id="ARBA00037884"/>
    </source>
</evidence>
<evidence type="ECO:0000313" key="22">
    <source>
        <dbReference type="EMBL" id="SCZ97016.1"/>
    </source>
</evidence>
<evidence type="ECO:0000256" key="8">
    <source>
        <dbReference type="ARBA" id="ARBA00023128"/>
    </source>
</evidence>
<comment type="pathway">
    <text evidence="13">Lipid metabolism; leukotriene C4 biosynthesis.</text>
</comment>
<dbReference type="InterPro" id="IPR050997">
    <property type="entry name" value="MAPEG"/>
</dbReference>
<keyword evidence="11" id="KW-0456">Lyase</keyword>
<dbReference type="InterPro" id="IPR001129">
    <property type="entry name" value="Membr-assoc_MAPEG"/>
</dbReference>
<evidence type="ECO:0000256" key="20">
    <source>
        <dbReference type="ARBA" id="ARBA00076908"/>
    </source>
</evidence>
<keyword evidence="12" id="KW-0449">Lipoprotein</keyword>
<dbReference type="Pfam" id="PF01124">
    <property type="entry name" value="MAPEG"/>
    <property type="match status" value="1"/>
</dbReference>
<dbReference type="Gene3D" id="1.20.120.550">
    <property type="entry name" value="Membrane associated eicosanoid/glutathione metabolism-like domain"/>
    <property type="match status" value="1"/>
</dbReference>
<evidence type="ECO:0000256" key="15">
    <source>
        <dbReference type="ARBA" id="ARBA00039056"/>
    </source>
</evidence>
<dbReference type="GO" id="GO:0004364">
    <property type="term" value="F:glutathione transferase activity"/>
    <property type="evidence" value="ECO:0007669"/>
    <property type="project" value="TreeGrafter"/>
</dbReference>
<evidence type="ECO:0000256" key="6">
    <source>
        <dbReference type="ARBA" id="ARBA00023002"/>
    </source>
</evidence>
<evidence type="ECO:0000256" key="18">
    <source>
        <dbReference type="ARBA" id="ARBA00069748"/>
    </source>
</evidence>
<evidence type="ECO:0000256" key="11">
    <source>
        <dbReference type="ARBA" id="ARBA00023239"/>
    </source>
</evidence>
<dbReference type="Proteomes" id="UP000249723">
    <property type="component" value="Unassembled WGS sequence"/>
</dbReference>
<dbReference type="EC" id="4.4.1.20" evidence="15"/>
<organism evidence="22 23">
    <name type="scientific">Microbotryum saponariae</name>
    <dbReference type="NCBI Taxonomy" id="289078"/>
    <lineage>
        <taxon>Eukaryota</taxon>
        <taxon>Fungi</taxon>
        <taxon>Dikarya</taxon>
        <taxon>Basidiomycota</taxon>
        <taxon>Pucciniomycotina</taxon>
        <taxon>Microbotryomycetes</taxon>
        <taxon>Microbotryales</taxon>
        <taxon>Microbotryaceae</taxon>
        <taxon>Microbotryum</taxon>
    </lineage>
</organism>
<keyword evidence="6" id="KW-0560">Oxidoreductase</keyword>
<keyword evidence="2" id="KW-0808">Transferase</keyword>
<gene>
    <name evidence="22" type="ORF">BZ3500_MVSOF-1268-A1-R1_CHR4-2G06932</name>
</gene>
<comment type="catalytic activity">
    <reaction evidence="16">
        <text>leukotriene C4 = leukotriene A4 + glutathione</text>
        <dbReference type="Rhea" id="RHEA:17617"/>
        <dbReference type="ChEBI" id="CHEBI:57463"/>
        <dbReference type="ChEBI" id="CHEBI:57925"/>
        <dbReference type="ChEBI" id="CHEBI:57973"/>
        <dbReference type="EC" id="4.4.1.20"/>
    </reaction>
    <physiologicalReaction direction="right-to-left" evidence="16">
        <dbReference type="Rhea" id="RHEA:17619"/>
    </physiologicalReaction>
</comment>
<evidence type="ECO:0000256" key="21">
    <source>
        <dbReference type="SAM" id="Phobius"/>
    </source>
</evidence>
<evidence type="ECO:0000256" key="5">
    <source>
        <dbReference type="ARBA" id="ARBA00022989"/>
    </source>
</evidence>
<comment type="catalytic activity">
    <reaction evidence="17">
        <text>15-deoxy-Delta(12,14)-prostaglandin J2 + glutathione = 15-deoxy-Delta(12,14)-prostaglandin J2-S-(R)-glutathione</text>
        <dbReference type="Rhea" id="RHEA:75963"/>
        <dbReference type="ChEBI" id="CHEBI:57925"/>
        <dbReference type="ChEBI" id="CHEBI:85236"/>
        <dbReference type="ChEBI" id="CHEBI:194498"/>
    </reaction>
    <physiologicalReaction direction="left-to-right" evidence="17">
        <dbReference type="Rhea" id="RHEA:75964"/>
    </physiologicalReaction>
</comment>
<feature type="transmembrane region" description="Helical" evidence="21">
    <location>
        <begin position="128"/>
        <end position="149"/>
    </location>
</feature>
<dbReference type="GO" id="GO:0006629">
    <property type="term" value="P:lipid metabolic process"/>
    <property type="evidence" value="ECO:0007669"/>
    <property type="project" value="UniProtKB-KW"/>
</dbReference>
<evidence type="ECO:0000256" key="14">
    <source>
        <dbReference type="ARBA" id="ARBA00037916"/>
    </source>
</evidence>
<dbReference type="AlphaFoldDB" id="A0A2X0NLQ9"/>
<dbReference type="SUPFAM" id="SSF161084">
    <property type="entry name" value="MAPEG domain-like"/>
    <property type="match status" value="1"/>
</dbReference>
<evidence type="ECO:0000256" key="10">
    <source>
        <dbReference type="ARBA" id="ARBA00023139"/>
    </source>
</evidence>
<dbReference type="PANTHER" id="PTHR10250:SF26">
    <property type="entry name" value="GLUTATHIONE S-TRANSFERASE 3, MITOCHONDRIAL"/>
    <property type="match status" value="1"/>
</dbReference>
<evidence type="ECO:0000256" key="19">
    <source>
        <dbReference type="ARBA" id="ARBA00075145"/>
    </source>
</evidence>
<name>A0A2X0NLQ9_9BASI</name>
<evidence type="ECO:0000256" key="16">
    <source>
        <dbReference type="ARBA" id="ARBA00049298"/>
    </source>
</evidence>
<dbReference type="GO" id="GO:0005783">
    <property type="term" value="C:endoplasmic reticulum"/>
    <property type="evidence" value="ECO:0007669"/>
    <property type="project" value="TreeGrafter"/>
</dbReference>
<dbReference type="GO" id="GO:0004602">
    <property type="term" value="F:glutathione peroxidase activity"/>
    <property type="evidence" value="ECO:0007669"/>
    <property type="project" value="TreeGrafter"/>
</dbReference>
<evidence type="ECO:0000256" key="2">
    <source>
        <dbReference type="ARBA" id="ARBA00022679"/>
    </source>
</evidence>
<dbReference type="GO" id="GO:0005635">
    <property type="term" value="C:nuclear envelope"/>
    <property type="evidence" value="ECO:0007669"/>
    <property type="project" value="TreeGrafter"/>
</dbReference>
<sequence length="154" mass="16660">MYRTLSAALTQLLIPNDFKYVIAVGACTGLLNMYQSVLVSKARKLAGIKYPALYASNEEAERNAAAKAFNCTQRAHGNTLEAIPFFLFSLVQVGLSHPRAAATLGSIWLVGRVIFTIGYSSGDPSKRYYGAFHSIGFLGLLGMSVYLAFKAILA</sequence>
<dbReference type="PANTHER" id="PTHR10250">
    <property type="entry name" value="MICROSOMAL GLUTATHIONE S-TRANSFERASE"/>
    <property type="match status" value="1"/>
</dbReference>
<dbReference type="FunFam" id="1.20.120.550:FF:000004">
    <property type="entry name" value="Microsomal glutathione S-transferase 3"/>
    <property type="match status" value="1"/>
</dbReference>
<evidence type="ECO:0000256" key="12">
    <source>
        <dbReference type="ARBA" id="ARBA00023288"/>
    </source>
</evidence>
<feature type="transmembrane region" description="Helical" evidence="21">
    <location>
        <begin position="20"/>
        <end position="39"/>
    </location>
</feature>
<protein>
    <recommendedName>
        <fullName evidence="18">Glutathione S-transferase 3, mitochondrial</fullName>
        <ecNumber evidence="15">4.4.1.20</ecNumber>
    </recommendedName>
    <alternativeName>
        <fullName evidence="19">Glutathione peroxidase MGST3</fullName>
    </alternativeName>
    <alternativeName>
        <fullName evidence="20">LTC4 synthase MGST3</fullName>
    </alternativeName>
</protein>
<evidence type="ECO:0000256" key="3">
    <source>
        <dbReference type="ARBA" id="ARBA00022692"/>
    </source>
</evidence>
<keyword evidence="10" id="KW-0564">Palmitate</keyword>
<feature type="transmembrane region" description="Helical" evidence="21">
    <location>
        <begin position="100"/>
        <end position="122"/>
    </location>
</feature>
<evidence type="ECO:0000256" key="17">
    <source>
        <dbReference type="ARBA" id="ARBA00051411"/>
    </source>
</evidence>
<evidence type="ECO:0000256" key="9">
    <source>
        <dbReference type="ARBA" id="ARBA00023136"/>
    </source>
</evidence>